<dbReference type="Pfam" id="PF13692">
    <property type="entry name" value="Glyco_trans_1_4"/>
    <property type="match status" value="1"/>
</dbReference>
<accession>A0A7C2NEB6</accession>
<dbReference type="InterPro" id="IPR001173">
    <property type="entry name" value="Glyco_trans_2-like"/>
</dbReference>
<dbReference type="PANTHER" id="PTHR43179:SF7">
    <property type="entry name" value="RHAMNOSYLTRANSFERASE WBBL"/>
    <property type="match status" value="1"/>
</dbReference>
<evidence type="ECO:0000313" key="3">
    <source>
        <dbReference type="EMBL" id="HET47221.1"/>
    </source>
</evidence>
<dbReference type="SUPFAM" id="SSF53448">
    <property type="entry name" value="Nucleotide-diphospho-sugar transferases"/>
    <property type="match status" value="1"/>
</dbReference>
<feature type="domain" description="Glycosyltransferase subfamily 4-like N-terminal" evidence="2">
    <location>
        <begin position="119"/>
        <end position="275"/>
    </location>
</feature>
<dbReference type="GO" id="GO:0016757">
    <property type="term" value="F:glycosyltransferase activity"/>
    <property type="evidence" value="ECO:0007669"/>
    <property type="project" value="UniProtKB-ARBA"/>
</dbReference>
<dbReference type="Pfam" id="PF13579">
    <property type="entry name" value="Glyco_trans_4_4"/>
    <property type="match status" value="1"/>
</dbReference>
<dbReference type="Gene3D" id="3.40.50.2000">
    <property type="entry name" value="Glycogen Phosphorylase B"/>
    <property type="match status" value="2"/>
</dbReference>
<keyword evidence="3" id="KW-0808">Transferase</keyword>
<reference evidence="3" key="1">
    <citation type="journal article" date="2020" name="mSystems">
        <title>Genome- and Community-Level Interaction Insights into Carbon Utilization and Element Cycling Functions of Hydrothermarchaeota in Hydrothermal Sediment.</title>
        <authorList>
            <person name="Zhou Z."/>
            <person name="Liu Y."/>
            <person name="Xu W."/>
            <person name="Pan J."/>
            <person name="Luo Z.H."/>
            <person name="Li M."/>
        </authorList>
    </citation>
    <scope>NUCLEOTIDE SEQUENCE [LARGE SCALE GENOMIC DNA]</scope>
    <source>
        <strain evidence="3">SpSt-299</strain>
    </source>
</reference>
<dbReference type="Gene3D" id="3.90.550.10">
    <property type="entry name" value="Spore Coat Polysaccharide Biosynthesis Protein SpsA, Chain A"/>
    <property type="match status" value="1"/>
</dbReference>
<dbReference type="AlphaFoldDB" id="A0A7C2NEB6"/>
<evidence type="ECO:0000259" key="2">
    <source>
        <dbReference type="Pfam" id="PF13579"/>
    </source>
</evidence>
<dbReference type="Pfam" id="PF00535">
    <property type="entry name" value="Glycos_transf_2"/>
    <property type="match status" value="1"/>
</dbReference>
<organism evidence="3">
    <name type="scientific">Thermoanaerobaculum aquaticum</name>
    <dbReference type="NCBI Taxonomy" id="1312852"/>
    <lineage>
        <taxon>Bacteria</taxon>
        <taxon>Pseudomonadati</taxon>
        <taxon>Acidobacteriota</taxon>
        <taxon>Thermoanaerobaculia</taxon>
        <taxon>Thermoanaerobaculales</taxon>
        <taxon>Thermoanaerobaculaceae</taxon>
        <taxon>Thermoanaerobaculum</taxon>
    </lineage>
</organism>
<sequence>MADWETKYQQLVEQYGERQREVEKLHQLLKEITSSRWFRLASFYWRLVGPKKASGGSNPHIPAAPPDPSAGMPEAENANQVAALVPQQAPAPVKGERGERFDVLCLPIIDWDFRFQRPQQLASQFAKRGHRVFYLSQKFHTLGAPFTASEKTQLVWEVSLKGPKRNVYQDMMDDETAYAYFEAVDALRREHGLGATAVIVQLPFWWPLARLLHQRFGWPVIYDCMDYHAGFSTNRPEMLQQEDELLAGCDLVVVPSKFLQDHTQKHNPRVLVVPNACDFEHFAKVPHRPPANPPTIGYYGAIADWFDSDLVADLAELRPQWRFLLVGSTFTADTTRLSRLPNVELVGEKPYGEIPSWVAQMDCLIIPFKRTPLTDATNPVKFFEIMAAGKPLVSVPLPELAPYNDFVSFAENPEEFARQIENALRANGPELVSVRRAFAQQHTWEKRFEMLIPHVAAAFPKVSIVVVTYNNLDLTRQCLESVLTRTEWPNYELFVVDNGSTDGTPDYLWELASKDSRLRVICNPENRGFAAANNQALRLAEGEFLVLLNNDTVVPRGWLSGLVRHLSAHPDFGLVGPVTNWIGNEAQISVGYKRPEDMPRWAQDYVRRHDGEFFDIPVAALFCAAMRRDTFLRVGELDERFGAGMFEDDDYAIRVREAGLRVVCVEDVFVHHHGKAAFKQMENAQYQELFERNRKLFEAKWGKPWVPHRYRSQ</sequence>
<dbReference type="InterPro" id="IPR029044">
    <property type="entry name" value="Nucleotide-diphossugar_trans"/>
</dbReference>
<name>A0A7C2NEB6_9BACT</name>
<dbReference type="InterPro" id="IPR028098">
    <property type="entry name" value="Glyco_trans_4-like_N"/>
</dbReference>
<dbReference type="SUPFAM" id="SSF53756">
    <property type="entry name" value="UDP-Glycosyltransferase/glycogen phosphorylase"/>
    <property type="match status" value="1"/>
</dbReference>
<protein>
    <submittedName>
        <fullName evidence="3">Glycosyltransferase</fullName>
    </submittedName>
</protein>
<proteinExistence type="predicted"/>
<feature type="domain" description="Glycosyltransferase 2-like" evidence="1">
    <location>
        <begin position="463"/>
        <end position="631"/>
    </location>
</feature>
<dbReference type="CDD" id="cd04186">
    <property type="entry name" value="GT_2_like_c"/>
    <property type="match status" value="1"/>
</dbReference>
<dbReference type="PANTHER" id="PTHR43179">
    <property type="entry name" value="RHAMNOSYLTRANSFERASE WBBL"/>
    <property type="match status" value="1"/>
</dbReference>
<evidence type="ECO:0000259" key="1">
    <source>
        <dbReference type="Pfam" id="PF00535"/>
    </source>
</evidence>
<comment type="caution">
    <text evidence="3">The sequence shown here is derived from an EMBL/GenBank/DDBJ whole genome shotgun (WGS) entry which is preliminary data.</text>
</comment>
<gene>
    <name evidence="3" type="ORF">ENQ31_03545</name>
</gene>
<dbReference type="EMBL" id="DSMR01000253">
    <property type="protein sequence ID" value="HET47221.1"/>
    <property type="molecule type" value="Genomic_DNA"/>
</dbReference>